<keyword evidence="2" id="KW-1185">Reference proteome</keyword>
<comment type="caution">
    <text evidence="1">The sequence shown here is derived from an EMBL/GenBank/DDBJ whole genome shotgun (WGS) entry which is preliminary data.</text>
</comment>
<proteinExistence type="predicted"/>
<reference evidence="1 2" key="1">
    <citation type="submission" date="2020-02" db="EMBL/GenBank/DDBJ databases">
        <title>Acidophilic actinobacteria isolated from forest soil.</title>
        <authorList>
            <person name="Golinska P."/>
        </authorList>
    </citation>
    <scope>NUCLEOTIDE SEQUENCE [LARGE SCALE GENOMIC DNA]</scope>
    <source>
        <strain evidence="1 2">NL8</strain>
    </source>
</reference>
<sequence>MRHGTIRCGRAPALFGARPVCVASRQVQTVTIKKGATSTAKFVLLKD</sequence>
<protein>
    <submittedName>
        <fullName evidence="1">Uncharacterized protein</fullName>
    </submittedName>
</protein>
<gene>
    <name evidence="1" type="ORF">KGQ19_07490</name>
</gene>
<accession>A0ABS5KKZ3</accession>
<dbReference type="EMBL" id="JAAFYZ010000016">
    <property type="protein sequence ID" value="MBS2546707.1"/>
    <property type="molecule type" value="Genomic_DNA"/>
</dbReference>
<name>A0ABS5KKZ3_9ACTN</name>
<evidence type="ECO:0000313" key="2">
    <source>
        <dbReference type="Proteomes" id="UP000730482"/>
    </source>
</evidence>
<dbReference type="RefSeq" id="WP_212008350.1">
    <property type="nucleotide sequence ID" value="NZ_JAAFYZ010000016.1"/>
</dbReference>
<organism evidence="1 2">
    <name type="scientific">Catenulispora pinistramenti</name>
    <dbReference type="NCBI Taxonomy" id="2705254"/>
    <lineage>
        <taxon>Bacteria</taxon>
        <taxon>Bacillati</taxon>
        <taxon>Actinomycetota</taxon>
        <taxon>Actinomycetes</taxon>
        <taxon>Catenulisporales</taxon>
        <taxon>Catenulisporaceae</taxon>
        <taxon>Catenulispora</taxon>
    </lineage>
</organism>
<dbReference type="Proteomes" id="UP000730482">
    <property type="component" value="Unassembled WGS sequence"/>
</dbReference>
<evidence type="ECO:0000313" key="1">
    <source>
        <dbReference type="EMBL" id="MBS2546707.1"/>
    </source>
</evidence>